<gene>
    <name evidence="1" type="ORF">A2V97_03725</name>
</gene>
<comment type="caution">
    <text evidence="1">The sequence shown here is derived from an EMBL/GenBank/DDBJ whole genome shotgun (WGS) entry which is preliminary data.</text>
</comment>
<protein>
    <submittedName>
        <fullName evidence="1">Uncharacterized protein</fullName>
    </submittedName>
</protein>
<organism evidence="1 2">
    <name type="scientific">Candidatus Woesebacteria bacterium RBG_16_42_24</name>
    <dbReference type="NCBI Taxonomy" id="1802485"/>
    <lineage>
        <taxon>Bacteria</taxon>
        <taxon>Candidatus Woeseibacteriota</taxon>
    </lineage>
</organism>
<sequence>MNIFSNLRNQLNRKIFLDGLTSFEFISKRNLKISPNKTLGDLIETGLKSGDIKWIDQKLSFNYGQLKIFLNPEEQKILKRIVLKTGLLPSELICGSIRKYLIKGKGVRTE</sequence>
<dbReference type="STRING" id="1802485.A2V97_03725"/>
<reference evidence="1 2" key="1">
    <citation type="journal article" date="2016" name="Nat. Commun.">
        <title>Thousands of microbial genomes shed light on interconnected biogeochemical processes in an aquifer system.</title>
        <authorList>
            <person name="Anantharaman K."/>
            <person name="Brown C.T."/>
            <person name="Hug L.A."/>
            <person name="Sharon I."/>
            <person name="Castelle C.J."/>
            <person name="Probst A.J."/>
            <person name="Thomas B.C."/>
            <person name="Singh A."/>
            <person name="Wilkins M.J."/>
            <person name="Karaoz U."/>
            <person name="Brodie E.L."/>
            <person name="Williams K.H."/>
            <person name="Hubbard S.S."/>
            <person name="Banfield J.F."/>
        </authorList>
    </citation>
    <scope>NUCLEOTIDE SEQUENCE [LARGE SCALE GENOMIC DNA]</scope>
</reference>
<dbReference type="AlphaFoldDB" id="A0A1F7XLH8"/>
<dbReference type="Proteomes" id="UP000177382">
    <property type="component" value="Unassembled WGS sequence"/>
</dbReference>
<dbReference type="EMBL" id="MGFX01000001">
    <property type="protein sequence ID" value="OGM15850.1"/>
    <property type="molecule type" value="Genomic_DNA"/>
</dbReference>
<proteinExistence type="predicted"/>
<name>A0A1F7XLH8_9BACT</name>
<accession>A0A1F7XLH8</accession>
<evidence type="ECO:0000313" key="1">
    <source>
        <dbReference type="EMBL" id="OGM15850.1"/>
    </source>
</evidence>
<evidence type="ECO:0000313" key="2">
    <source>
        <dbReference type="Proteomes" id="UP000177382"/>
    </source>
</evidence>